<accession>A0A4Q9N2Q0</accession>
<keyword evidence="6" id="KW-0687">Ribonucleoprotein</keyword>
<evidence type="ECO:0000256" key="4">
    <source>
        <dbReference type="ARBA" id="ARBA00022980"/>
    </source>
</evidence>
<dbReference type="GO" id="GO:0005739">
    <property type="term" value="C:mitochondrion"/>
    <property type="evidence" value="ECO:0007669"/>
    <property type="project" value="UniProtKB-SubCell"/>
</dbReference>
<evidence type="ECO:0000313" key="9">
    <source>
        <dbReference type="EMBL" id="TBU34445.1"/>
    </source>
</evidence>
<dbReference type="Pfam" id="PF09812">
    <property type="entry name" value="MRP-L28"/>
    <property type="match status" value="1"/>
</dbReference>
<dbReference type="Gene3D" id="6.10.250.3440">
    <property type="match status" value="1"/>
</dbReference>
<dbReference type="PANTHER" id="PTHR39150:SF1">
    <property type="entry name" value="LARGE RIBOSOMAL SUBUNIT PROTEIN ML40"/>
    <property type="match status" value="1"/>
</dbReference>
<feature type="region of interest" description="Disordered" evidence="8">
    <location>
        <begin position="207"/>
        <end position="232"/>
    </location>
</feature>
<dbReference type="Proteomes" id="UP000292957">
    <property type="component" value="Unassembled WGS sequence"/>
</dbReference>
<dbReference type="GO" id="GO:0032543">
    <property type="term" value="P:mitochondrial translation"/>
    <property type="evidence" value="ECO:0007669"/>
    <property type="project" value="InterPro"/>
</dbReference>
<dbReference type="GO" id="GO:0003735">
    <property type="term" value="F:structural constituent of ribosome"/>
    <property type="evidence" value="ECO:0007669"/>
    <property type="project" value="InterPro"/>
</dbReference>
<evidence type="ECO:0000256" key="3">
    <source>
        <dbReference type="ARBA" id="ARBA00022946"/>
    </source>
</evidence>
<reference evidence="9" key="1">
    <citation type="submission" date="2019-01" db="EMBL/GenBank/DDBJ databases">
        <title>Draft genome sequences of three monokaryotic isolates of the white-rot basidiomycete fungus Dichomitus squalens.</title>
        <authorList>
            <consortium name="DOE Joint Genome Institute"/>
            <person name="Lopez S.C."/>
            <person name="Andreopoulos B."/>
            <person name="Pangilinan J."/>
            <person name="Lipzen A."/>
            <person name="Riley R."/>
            <person name="Ahrendt S."/>
            <person name="Ng V."/>
            <person name="Barry K."/>
            <person name="Daum C."/>
            <person name="Grigoriev I.V."/>
            <person name="Hilden K.S."/>
            <person name="Makela M.R."/>
            <person name="de Vries R.P."/>
        </authorList>
    </citation>
    <scope>NUCLEOTIDE SEQUENCE [LARGE SCALE GENOMIC DNA]</scope>
    <source>
        <strain evidence="9">OM18370.1</strain>
    </source>
</reference>
<dbReference type="AlphaFoldDB" id="A0A4Q9N2Q0"/>
<organism evidence="9">
    <name type="scientific">Dichomitus squalens</name>
    <dbReference type="NCBI Taxonomy" id="114155"/>
    <lineage>
        <taxon>Eukaryota</taxon>
        <taxon>Fungi</taxon>
        <taxon>Dikarya</taxon>
        <taxon>Basidiomycota</taxon>
        <taxon>Agaricomycotina</taxon>
        <taxon>Agaricomycetes</taxon>
        <taxon>Polyporales</taxon>
        <taxon>Polyporaceae</taxon>
        <taxon>Dichomitus</taxon>
    </lineage>
</organism>
<dbReference type="InterPro" id="IPR019192">
    <property type="entry name" value="Ribosomal_mL40"/>
</dbReference>
<comment type="subcellular location">
    <subcellularLocation>
        <location evidence="1">Mitochondrion</location>
    </subcellularLocation>
</comment>
<evidence type="ECO:0000256" key="2">
    <source>
        <dbReference type="ARBA" id="ARBA00009360"/>
    </source>
</evidence>
<dbReference type="OrthoDB" id="2098203at2759"/>
<comment type="similarity">
    <text evidence="2">Belongs to the mitochondrion-specific ribosomal protein mL40 family.</text>
</comment>
<dbReference type="GO" id="GO:0005840">
    <property type="term" value="C:ribosome"/>
    <property type="evidence" value="ECO:0007669"/>
    <property type="project" value="UniProtKB-KW"/>
</dbReference>
<protein>
    <recommendedName>
        <fullName evidence="7">Large ribosomal subunit protein mL40</fullName>
    </recommendedName>
</protein>
<gene>
    <name evidence="9" type="ORF">BD311DRAFT_773536</name>
</gene>
<name>A0A4Q9N2Q0_9APHY</name>
<evidence type="ECO:0000256" key="8">
    <source>
        <dbReference type="SAM" id="MobiDB-lite"/>
    </source>
</evidence>
<dbReference type="EMBL" id="ML143388">
    <property type="protein sequence ID" value="TBU34445.1"/>
    <property type="molecule type" value="Genomic_DNA"/>
</dbReference>
<dbReference type="GO" id="GO:1990904">
    <property type="term" value="C:ribonucleoprotein complex"/>
    <property type="evidence" value="ECO:0007669"/>
    <property type="project" value="UniProtKB-KW"/>
</dbReference>
<keyword evidence="5" id="KW-0496">Mitochondrion</keyword>
<keyword evidence="4" id="KW-0689">Ribosomal protein</keyword>
<evidence type="ECO:0000256" key="5">
    <source>
        <dbReference type="ARBA" id="ARBA00023128"/>
    </source>
</evidence>
<evidence type="ECO:0000256" key="1">
    <source>
        <dbReference type="ARBA" id="ARBA00004173"/>
    </source>
</evidence>
<proteinExistence type="inferred from homology"/>
<keyword evidence="3" id="KW-0809">Transit peptide</keyword>
<dbReference type="InterPro" id="IPR042831">
    <property type="entry name" value="Ribosomal_mL40_fung"/>
</dbReference>
<evidence type="ECO:0000256" key="7">
    <source>
        <dbReference type="ARBA" id="ARBA00035192"/>
    </source>
</evidence>
<evidence type="ECO:0000256" key="6">
    <source>
        <dbReference type="ARBA" id="ARBA00023274"/>
    </source>
</evidence>
<sequence length="232" mass="26343">MKQSCKTVTLACVQQVFNAEFQNLFSTSAPTSVHLLAVLKARPAVIMSSSLLAVSKQKLALRVSQTSVRYIGRQESGGDPKNDIIRRALYPSNIRNRPSPVGSWRPDVGRRLQRAIPSVQAHETIERAWFLHQRHVRRARASELQRKFESVRNAMETLRLVAPDLYVEANKEEDPRARSPAETDLLKKLKGPEKKAVEARIRGLFPRELRTPTDTPPRNGWTYDFTPIVRPS</sequence>
<dbReference type="PANTHER" id="PTHR39150">
    <property type="entry name" value="54S RIBOSOMAL PROTEIN L28, MITOCHONDRIAL"/>
    <property type="match status" value="1"/>
</dbReference>